<dbReference type="EMBL" id="CAUEEQ010032311">
    <property type="protein sequence ID" value="CAJ0950816.1"/>
    <property type="molecule type" value="Genomic_DNA"/>
</dbReference>
<dbReference type="InterPro" id="IPR002119">
    <property type="entry name" value="Histone_H2A"/>
</dbReference>
<dbReference type="PRINTS" id="PR00620">
    <property type="entry name" value="HISTONEH2A"/>
</dbReference>
<keyword evidence="9" id="KW-0238">DNA-binding</keyword>
<keyword evidence="6" id="KW-0158">Chromosome</keyword>
<evidence type="ECO:0000313" key="17">
    <source>
        <dbReference type="Proteomes" id="UP001176940"/>
    </source>
</evidence>
<feature type="domain" description="Histone H2A C-terminal" evidence="14">
    <location>
        <begin position="485"/>
        <end position="519"/>
    </location>
</feature>
<evidence type="ECO:0000256" key="4">
    <source>
        <dbReference type="ARBA" id="ARBA00006564"/>
    </source>
</evidence>
<dbReference type="InterPro" id="IPR032458">
    <property type="entry name" value="Histone_H2A_CS"/>
</dbReference>
<feature type="domain" description="Sleeping Beauty transposase HTH" evidence="15">
    <location>
        <begin position="1"/>
        <end position="52"/>
    </location>
</feature>
<gene>
    <name evidence="16" type="ORF">RIMI_LOCUS13188659</name>
</gene>
<dbReference type="InterPro" id="IPR002492">
    <property type="entry name" value="Transposase_Tc1-like"/>
</dbReference>
<evidence type="ECO:0000256" key="7">
    <source>
        <dbReference type="ARBA" id="ARBA00022843"/>
    </source>
</evidence>
<dbReference type="InterPro" id="IPR036397">
    <property type="entry name" value="RNaseH_sf"/>
</dbReference>
<dbReference type="SMART" id="SM00414">
    <property type="entry name" value="H2A"/>
    <property type="match status" value="1"/>
</dbReference>
<dbReference type="InterPro" id="IPR057667">
    <property type="entry name" value="HTH_SB"/>
</dbReference>
<evidence type="ECO:0000259" key="14">
    <source>
        <dbReference type="Pfam" id="PF16211"/>
    </source>
</evidence>
<dbReference type="Pfam" id="PF00125">
    <property type="entry name" value="Histone"/>
    <property type="match status" value="1"/>
</dbReference>
<feature type="domain" description="Core Histone H2A/H2B/H3" evidence="12">
    <location>
        <begin position="404"/>
        <end position="482"/>
    </location>
</feature>
<comment type="function">
    <text evidence="1">Core component of nucleosome. Nucleosomes wrap and compact DNA into chromatin, limiting DNA accessibility to the cellular machineries which require DNA as a template. Histones thereby play a central role in transcription regulation, DNA repair, DNA replication and chromosomal stability. DNA accessibility is regulated via a complex set of post-translational modifications of histones, also called histone code, and nucleosome remodeling.</text>
</comment>
<sequence length="521" mass="58283">MVKTKELSKDTRNKIVALHQAGKTESAIANQLGVKKSTVGAIIRKWKTYKTTDNLPRSGAPRKIPPRGVRMITRTVSKNPRTTRGDLVNELQRAGTNVTRPTISNTLRHHGLRSCSARRVPLLKPVHVRAHLKFAREHLDDPEEFWENVLWSDETKLELFGRNTTCRVWRKKNTELHPSNTIPTVKHGGGNIMLWGCFSAKGPGRLIRVHERINGAMYREILSANLLPSAEALKMKCGWVFQHDNDPKHTARATKEWLREKHSEGGVALIKRLVAVKEEKVSGRAAPKRHRKVLRDNIQGITKPAIRRLARRGASSASPASSMRRLAAVLKVFLENVIRDAVTYTEHSPRGRPSPPWTWTNICFHPLSTVFTANVFYWVRNSFEQGALFDVIAIMSGRGKQGGKVRAKAKTRSSRAGLQFPVGRVHRLLRKGNYAERVGAGAPVYLAAVLEYLTAEILELAGNAARDNKKTRIPRHLQLAVRNDEELNRLLGGVTIAQGGVLPNIQAVLLPKKTESSKKSK</sequence>
<reference evidence="16" key="1">
    <citation type="submission" date="2023-07" db="EMBL/GenBank/DDBJ databases">
        <authorList>
            <person name="Stuckert A."/>
        </authorList>
    </citation>
    <scope>NUCLEOTIDE SEQUENCE</scope>
</reference>
<dbReference type="InterPro" id="IPR009057">
    <property type="entry name" value="Homeodomain-like_sf"/>
</dbReference>
<comment type="caution">
    <text evidence="16">The sequence shown here is derived from an EMBL/GenBank/DDBJ whole genome shotgun (WGS) entry which is preliminary data.</text>
</comment>
<evidence type="ECO:0000256" key="9">
    <source>
        <dbReference type="ARBA" id="ARBA00023125"/>
    </source>
</evidence>
<dbReference type="InterPro" id="IPR009072">
    <property type="entry name" value="Histone-fold"/>
</dbReference>
<protein>
    <recommendedName>
        <fullName evidence="18">Histone H2A</fullName>
    </recommendedName>
</protein>
<dbReference type="Pfam" id="PF16211">
    <property type="entry name" value="Histone_H2A_C"/>
    <property type="match status" value="1"/>
</dbReference>
<evidence type="ECO:0008006" key="18">
    <source>
        <dbReference type="Google" id="ProtNLM"/>
    </source>
</evidence>
<dbReference type="CDD" id="cd00074">
    <property type="entry name" value="HFD_H2A"/>
    <property type="match status" value="1"/>
</dbReference>
<name>A0ABN9LVF9_9NEOB</name>
<dbReference type="Pfam" id="PF25787">
    <property type="entry name" value="HTH_SB"/>
    <property type="match status" value="1"/>
</dbReference>
<comment type="similarity">
    <text evidence="5">Belongs to the histone H2A family.</text>
</comment>
<evidence type="ECO:0000256" key="10">
    <source>
        <dbReference type="ARBA" id="ARBA00023242"/>
    </source>
</evidence>
<dbReference type="InterPro" id="IPR007125">
    <property type="entry name" value="H2A/H2B/H3"/>
</dbReference>
<feature type="domain" description="Transposase Tc1-like" evidence="13">
    <location>
        <begin position="70"/>
        <end position="140"/>
    </location>
</feature>
<dbReference type="SUPFAM" id="SSF46689">
    <property type="entry name" value="Homeodomain-like"/>
    <property type="match status" value="1"/>
</dbReference>
<evidence type="ECO:0000256" key="6">
    <source>
        <dbReference type="ARBA" id="ARBA00022454"/>
    </source>
</evidence>
<dbReference type="PANTHER" id="PTHR23430">
    <property type="entry name" value="HISTONE H2A"/>
    <property type="match status" value="1"/>
</dbReference>
<organism evidence="16 17">
    <name type="scientific">Ranitomeya imitator</name>
    <name type="common">mimic poison frog</name>
    <dbReference type="NCBI Taxonomy" id="111125"/>
    <lineage>
        <taxon>Eukaryota</taxon>
        <taxon>Metazoa</taxon>
        <taxon>Chordata</taxon>
        <taxon>Craniata</taxon>
        <taxon>Vertebrata</taxon>
        <taxon>Euteleostomi</taxon>
        <taxon>Amphibia</taxon>
        <taxon>Batrachia</taxon>
        <taxon>Anura</taxon>
        <taxon>Neobatrachia</taxon>
        <taxon>Hyloidea</taxon>
        <taxon>Dendrobatidae</taxon>
        <taxon>Dendrobatinae</taxon>
        <taxon>Ranitomeya</taxon>
    </lineage>
</organism>
<comment type="similarity">
    <text evidence="4">Belongs to the histone H4 family.</text>
</comment>
<evidence type="ECO:0000256" key="8">
    <source>
        <dbReference type="ARBA" id="ARBA00022990"/>
    </source>
</evidence>
<dbReference type="SMART" id="SM00417">
    <property type="entry name" value="H4"/>
    <property type="match status" value="1"/>
</dbReference>
<keyword evidence="8" id="KW-0007">Acetylation</keyword>
<evidence type="ECO:0000259" key="15">
    <source>
        <dbReference type="Pfam" id="PF25787"/>
    </source>
</evidence>
<dbReference type="InterPro" id="IPR001951">
    <property type="entry name" value="Histone_H4"/>
</dbReference>
<dbReference type="Gene3D" id="1.10.10.10">
    <property type="entry name" value="Winged helix-like DNA-binding domain superfamily/Winged helix DNA-binding domain"/>
    <property type="match status" value="1"/>
</dbReference>
<dbReference type="InterPro" id="IPR032454">
    <property type="entry name" value="Histone_H2A_C"/>
</dbReference>
<evidence type="ECO:0000256" key="1">
    <source>
        <dbReference type="ARBA" id="ARBA00002001"/>
    </source>
</evidence>
<accession>A0ABN9LVF9</accession>
<dbReference type="InterPro" id="IPR036388">
    <property type="entry name" value="WH-like_DNA-bd_sf"/>
</dbReference>
<keyword evidence="17" id="KW-1185">Reference proteome</keyword>
<evidence type="ECO:0000259" key="13">
    <source>
        <dbReference type="Pfam" id="PF01498"/>
    </source>
</evidence>
<dbReference type="PROSITE" id="PS00046">
    <property type="entry name" value="HISTONE_H2A"/>
    <property type="match status" value="1"/>
</dbReference>
<evidence type="ECO:0000256" key="11">
    <source>
        <dbReference type="ARBA" id="ARBA00023269"/>
    </source>
</evidence>
<evidence type="ECO:0000313" key="16">
    <source>
        <dbReference type="EMBL" id="CAJ0950816.1"/>
    </source>
</evidence>
<keyword evidence="11" id="KW-0544">Nucleosome core</keyword>
<dbReference type="Proteomes" id="UP001176940">
    <property type="component" value="Unassembled WGS sequence"/>
</dbReference>
<dbReference type="Gene3D" id="1.10.20.10">
    <property type="entry name" value="Histone, subunit A"/>
    <property type="match status" value="2"/>
</dbReference>
<evidence type="ECO:0000256" key="5">
    <source>
        <dbReference type="ARBA" id="ARBA00010691"/>
    </source>
</evidence>
<dbReference type="Pfam" id="PF01498">
    <property type="entry name" value="HTH_Tnp_Tc3_2"/>
    <property type="match status" value="1"/>
</dbReference>
<evidence type="ECO:0000256" key="2">
    <source>
        <dbReference type="ARBA" id="ARBA00004123"/>
    </source>
</evidence>
<proteinExistence type="inferred from homology"/>
<dbReference type="SUPFAM" id="SSF47113">
    <property type="entry name" value="Histone-fold"/>
    <property type="match status" value="2"/>
</dbReference>
<comment type="subcellular location">
    <subcellularLocation>
        <location evidence="3">Chromosome</location>
    </subcellularLocation>
    <subcellularLocation>
        <location evidence="2">Nucleus</location>
    </subcellularLocation>
</comment>
<evidence type="ECO:0000256" key="3">
    <source>
        <dbReference type="ARBA" id="ARBA00004286"/>
    </source>
</evidence>
<dbReference type="Gene3D" id="3.30.420.10">
    <property type="entry name" value="Ribonuclease H-like superfamily/Ribonuclease H"/>
    <property type="match status" value="1"/>
</dbReference>
<evidence type="ECO:0000259" key="12">
    <source>
        <dbReference type="Pfam" id="PF00125"/>
    </source>
</evidence>
<keyword evidence="7" id="KW-0832">Ubl conjugation</keyword>
<keyword evidence="10" id="KW-0539">Nucleus</keyword>